<accession>A0A8T0GHF8</accession>
<protein>
    <recommendedName>
        <fullName evidence="6">Pentatricopeptide repeat-containing protein</fullName>
    </recommendedName>
</protein>
<dbReference type="NCBIfam" id="TIGR00756">
    <property type="entry name" value="PPR"/>
    <property type="match status" value="2"/>
</dbReference>
<organism evidence="4 5">
    <name type="scientific">Ceratodon purpureus</name>
    <name type="common">Fire moss</name>
    <name type="synonym">Dicranum purpureum</name>
    <dbReference type="NCBI Taxonomy" id="3225"/>
    <lineage>
        <taxon>Eukaryota</taxon>
        <taxon>Viridiplantae</taxon>
        <taxon>Streptophyta</taxon>
        <taxon>Embryophyta</taxon>
        <taxon>Bryophyta</taxon>
        <taxon>Bryophytina</taxon>
        <taxon>Bryopsida</taxon>
        <taxon>Dicranidae</taxon>
        <taxon>Pseudoditrichales</taxon>
        <taxon>Ditrichaceae</taxon>
        <taxon>Ceratodon</taxon>
    </lineage>
</organism>
<feature type="repeat" description="PPR" evidence="3">
    <location>
        <begin position="293"/>
        <end position="328"/>
    </location>
</feature>
<dbReference type="Gene3D" id="1.25.40.10">
    <property type="entry name" value="Tetratricopeptide repeat domain"/>
    <property type="match status" value="2"/>
</dbReference>
<name>A0A8T0GHF8_CERPU</name>
<dbReference type="InterPro" id="IPR011990">
    <property type="entry name" value="TPR-like_helical_dom_sf"/>
</dbReference>
<evidence type="ECO:0008006" key="6">
    <source>
        <dbReference type="Google" id="ProtNLM"/>
    </source>
</evidence>
<evidence type="ECO:0000313" key="5">
    <source>
        <dbReference type="Proteomes" id="UP000822688"/>
    </source>
</evidence>
<dbReference type="PANTHER" id="PTHR47447">
    <property type="entry name" value="OS03G0856100 PROTEIN"/>
    <property type="match status" value="1"/>
</dbReference>
<dbReference type="InterPro" id="IPR002885">
    <property type="entry name" value="PPR_rpt"/>
</dbReference>
<sequence>MAAMMVAASPKAALWCHFSSVSTSKWTSISPSISVCCAMRRERPVDIEVAEEEKAFVYRRASAAERWPNSSDALQQRAVRESVEEMKRLGNVGVQVRDEEEGEEREHHVSPIYGLMRDDKARDKARQREIFNHPQKDQTKRLKRMNKLALKKAVDWKDRTARLAAAICELEVTRPVEDVLEGWPEQLNNEDLSVVLGNVGRENWRRALELYECLNLRKWYTPNTRMLATILSVLGRANQVEVARELFLRAEPELTADHIQVFNGIMGVYAKQGKWQAVQQILELMESRGCEPDIITFNTVINARCKGELQPGMAIAFLKEMRRARVKPDLITFNTLLGGCIANKNFEEAREIVKEMVRLGYEPDAYSKFLLGKKKTLLQEIR</sequence>
<reference evidence="4" key="1">
    <citation type="submission" date="2020-06" db="EMBL/GenBank/DDBJ databases">
        <title>WGS assembly of Ceratodon purpureus strain R40.</title>
        <authorList>
            <person name="Carey S.B."/>
            <person name="Jenkins J."/>
            <person name="Shu S."/>
            <person name="Lovell J.T."/>
            <person name="Sreedasyam A."/>
            <person name="Maumus F."/>
            <person name="Tiley G.P."/>
            <person name="Fernandez-Pozo N."/>
            <person name="Barry K."/>
            <person name="Chen C."/>
            <person name="Wang M."/>
            <person name="Lipzen A."/>
            <person name="Daum C."/>
            <person name="Saski C.A."/>
            <person name="Payton A.C."/>
            <person name="Mcbreen J.C."/>
            <person name="Conrad R.E."/>
            <person name="Kollar L.M."/>
            <person name="Olsson S."/>
            <person name="Huttunen S."/>
            <person name="Landis J.B."/>
            <person name="Wickett N.J."/>
            <person name="Johnson M.G."/>
            <person name="Rensing S.A."/>
            <person name="Grimwood J."/>
            <person name="Schmutz J."/>
            <person name="Mcdaniel S.F."/>
        </authorList>
    </citation>
    <scope>NUCLEOTIDE SEQUENCE</scope>
    <source>
        <strain evidence="4">R40</strain>
    </source>
</reference>
<feature type="repeat" description="PPR" evidence="3">
    <location>
        <begin position="329"/>
        <end position="363"/>
    </location>
</feature>
<dbReference type="AlphaFoldDB" id="A0A8T0GHF8"/>
<feature type="repeat" description="PPR" evidence="3">
    <location>
        <begin position="258"/>
        <end position="292"/>
    </location>
</feature>
<keyword evidence="5" id="KW-1185">Reference proteome</keyword>
<keyword evidence="2" id="KW-0677">Repeat</keyword>
<evidence type="ECO:0000313" key="4">
    <source>
        <dbReference type="EMBL" id="KAG0558886.1"/>
    </source>
</evidence>
<comment type="similarity">
    <text evidence="1">Belongs to the PPR family. P subfamily.</text>
</comment>
<dbReference type="PANTHER" id="PTHR47447:SF17">
    <property type="entry name" value="OS12G0638900 PROTEIN"/>
    <property type="match status" value="1"/>
</dbReference>
<dbReference type="PROSITE" id="PS51375">
    <property type="entry name" value="PPR"/>
    <property type="match status" value="3"/>
</dbReference>
<dbReference type="Pfam" id="PF13041">
    <property type="entry name" value="PPR_2"/>
    <property type="match status" value="1"/>
</dbReference>
<dbReference type="EMBL" id="CM026431">
    <property type="protein sequence ID" value="KAG0558886.1"/>
    <property type="molecule type" value="Genomic_DNA"/>
</dbReference>
<comment type="caution">
    <text evidence="4">The sequence shown here is derived from an EMBL/GenBank/DDBJ whole genome shotgun (WGS) entry which is preliminary data.</text>
</comment>
<evidence type="ECO:0000256" key="1">
    <source>
        <dbReference type="ARBA" id="ARBA00007626"/>
    </source>
</evidence>
<evidence type="ECO:0000256" key="3">
    <source>
        <dbReference type="PROSITE-ProRule" id="PRU00708"/>
    </source>
</evidence>
<dbReference type="Pfam" id="PF01535">
    <property type="entry name" value="PPR"/>
    <property type="match status" value="1"/>
</dbReference>
<proteinExistence type="inferred from homology"/>
<gene>
    <name evidence="4" type="ORF">KC19_10G062100</name>
</gene>
<dbReference type="Proteomes" id="UP000822688">
    <property type="component" value="Chromosome 10"/>
</dbReference>
<evidence type="ECO:0000256" key="2">
    <source>
        <dbReference type="ARBA" id="ARBA00022737"/>
    </source>
</evidence>